<reference evidence="1" key="1">
    <citation type="journal article" date="2021" name="PeerJ">
        <title>Extensive microbial diversity within the chicken gut microbiome revealed by metagenomics and culture.</title>
        <authorList>
            <person name="Gilroy R."/>
            <person name="Ravi A."/>
            <person name="Getino M."/>
            <person name="Pursley I."/>
            <person name="Horton D.L."/>
            <person name="Alikhan N.F."/>
            <person name="Baker D."/>
            <person name="Gharbi K."/>
            <person name="Hall N."/>
            <person name="Watson M."/>
            <person name="Adriaenssens E.M."/>
            <person name="Foster-Nyarko E."/>
            <person name="Jarju S."/>
            <person name="Secka A."/>
            <person name="Antonio M."/>
            <person name="Oren A."/>
            <person name="Chaudhuri R.R."/>
            <person name="La Ragione R."/>
            <person name="Hildebrand F."/>
            <person name="Pallen M.J."/>
        </authorList>
    </citation>
    <scope>NUCLEOTIDE SEQUENCE</scope>
    <source>
        <strain evidence="1">2189</strain>
    </source>
</reference>
<dbReference type="EMBL" id="DXEW01000024">
    <property type="protein sequence ID" value="HIX50530.1"/>
    <property type="molecule type" value="Genomic_DNA"/>
</dbReference>
<evidence type="ECO:0000313" key="2">
    <source>
        <dbReference type="Proteomes" id="UP000886847"/>
    </source>
</evidence>
<proteinExistence type="predicted"/>
<protein>
    <submittedName>
        <fullName evidence="1">Uncharacterized protein</fullName>
    </submittedName>
</protein>
<accession>A0A9D2AUM1</accession>
<dbReference type="Proteomes" id="UP000886847">
    <property type="component" value="Unassembled WGS sequence"/>
</dbReference>
<comment type="caution">
    <text evidence="1">The sequence shown here is derived from an EMBL/GenBank/DDBJ whole genome shotgun (WGS) entry which is preliminary data.</text>
</comment>
<dbReference type="AlphaFoldDB" id="A0A9D2AUM1"/>
<evidence type="ECO:0000313" key="1">
    <source>
        <dbReference type="EMBL" id="HIX50530.1"/>
    </source>
</evidence>
<name>A0A9D2AUM1_9FIRM</name>
<reference evidence="1" key="2">
    <citation type="submission" date="2021-04" db="EMBL/GenBank/DDBJ databases">
        <authorList>
            <person name="Gilroy R."/>
        </authorList>
    </citation>
    <scope>NUCLEOTIDE SEQUENCE</scope>
    <source>
        <strain evidence="1">2189</strain>
    </source>
</reference>
<sequence length="59" mass="6919">MKDIAFFMALFIQNRAVWQARRLDAKGSFEKAMPMVCPSGIRRRLGRYGRPAVLMQRQF</sequence>
<gene>
    <name evidence="1" type="ORF">H9851_04545</name>
</gene>
<organism evidence="1 2">
    <name type="scientific">Candidatus Borkfalkia faecavium</name>
    <dbReference type="NCBI Taxonomy" id="2838508"/>
    <lineage>
        <taxon>Bacteria</taxon>
        <taxon>Bacillati</taxon>
        <taxon>Bacillota</taxon>
        <taxon>Clostridia</taxon>
        <taxon>Christensenellales</taxon>
        <taxon>Christensenellaceae</taxon>
        <taxon>Candidatus Borkfalkia</taxon>
    </lineage>
</organism>